<dbReference type="Pfam" id="PF00675">
    <property type="entry name" value="Peptidase_M16"/>
    <property type="match status" value="1"/>
</dbReference>
<dbReference type="PANTHER" id="PTHR11851">
    <property type="entry name" value="METALLOPROTEASE"/>
    <property type="match status" value="1"/>
</dbReference>
<name>A0AAE4ZB03_9BACT</name>
<comment type="caution">
    <text evidence="3">The sequence shown here is derived from an EMBL/GenBank/DDBJ whole genome shotgun (WGS) entry which is preliminary data.</text>
</comment>
<dbReference type="GO" id="GO:0046872">
    <property type="term" value="F:metal ion binding"/>
    <property type="evidence" value="ECO:0007669"/>
    <property type="project" value="InterPro"/>
</dbReference>
<organism evidence="3 4">
    <name type="scientific">Candidatus Kutchimonas denitrificans</name>
    <dbReference type="NCBI Taxonomy" id="3056748"/>
    <lineage>
        <taxon>Bacteria</taxon>
        <taxon>Pseudomonadati</taxon>
        <taxon>Gemmatimonadota</taxon>
        <taxon>Gemmatimonadia</taxon>
        <taxon>Candidatus Palauibacterales</taxon>
        <taxon>Candidatus Palauibacteraceae</taxon>
        <taxon>Candidatus Kutchimonas</taxon>
    </lineage>
</organism>
<dbReference type="EMBL" id="JAACAK010000083">
    <property type="protein sequence ID" value="NIR75501.1"/>
    <property type="molecule type" value="Genomic_DNA"/>
</dbReference>
<dbReference type="InterPro" id="IPR007863">
    <property type="entry name" value="Peptidase_M16_C"/>
</dbReference>
<dbReference type="SUPFAM" id="SSF63411">
    <property type="entry name" value="LuxS/MPP-like metallohydrolase"/>
    <property type="match status" value="2"/>
</dbReference>
<gene>
    <name evidence="3" type="ORF">GWO12_10410</name>
</gene>
<sequence>MTELDRRARPAPGPEPQIKLPRFTRFQLKNGLSVLVMRHDDMPEVSGRLLFLRGAANDRRDRAGTALMVARALTEGTKERSAREIAEWAGHLGVRFGVDVNHDSSMLSFHCLSRVLDGALEFLAEVTTRPAFAEDEVARLRDERLDEIAAGMDEPRVVASLRVREAVFGEDPYGMRVGGTDETVRSIEPGTLRDFHERFYRPSAATLILVGDLPDAATLERQLESVFGGWEGPSAPSLGLDDPVPADRRRIWAIPWPGPQTEIRVGGVGIARRDDGYAAAMLMNSILGGLFSSRINMNLREDKGWTYGARSRVQARARRGPLYVATAVDARVSVEAVQEILGEMDLMRSEAPGDEEMTLAVNSLTKSLPRLFETAEQVSGRIAHQVLHELPDDYWEGYADMIRSVRREDVQRVAQRIIDINRVAVVVVGPVADFRRELEGLGPAEIRDIYGRPAGG</sequence>
<protein>
    <submittedName>
        <fullName evidence="3">Insulinase family protein</fullName>
    </submittedName>
</protein>
<evidence type="ECO:0000259" key="1">
    <source>
        <dbReference type="Pfam" id="PF00675"/>
    </source>
</evidence>
<dbReference type="Pfam" id="PF05193">
    <property type="entry name" value="Peptidase_M16_C"/>
    <property type="match status" value="1"/>
</dbReference>
<dbReference type="AlphaFoldDB" id="A0AAE4ZB03"/>
<dbReference type="PANTHER" id="PTHR11851:SF224">
    <property type="entry name" value="PROCESSING PROTEASE"/>
    <property type="match status" value="1"/>
</dbReference>
<reference evidence="3 4" key="1">
    <citation type="submission" date="2020-01" db="EMBL/GenBank/DDBJ databases">
        <title>Genomes assembled from Gulf of Kutch pelagic sediment metagenomes.</title>
        <authorList>
            <person name="Chandrashekar M."/>
            <person name="Mahajan M.S."/>
            <person name="Dave K.J."/>
            <person name="Vatsa P."/>
            <person name="Nathani N.M."/>
        </authorList>
    </citation>
    <scope>NUCLEOTIDE SEQUENCE [LARGE SCALE GENOMIC DNA]</scope>
    <source>
        <strain evidence="3">KS3-K002</strain>
    </source>
</reference>
<dbReference type="Gene3D" id="3.30.830.10">
    <property type="entry name" value="Metalloenzyme, LuxS/M16 peptidase-like"/>
    <property type="match status" value="2"/>
</dbReference>
<dbReference type="InterPro" id="IPR011765">
    <property type="entry name" value="Pept_M16_N"/>
</dbReference>
<dbReference type="Proteomes" id="UP000702544">
    <property type="component" value="Unassembled WGS sequence"/>
</dbReference>
<proteinExistence type="predicted"/>
<evidence type="ECO:0000259" key="2">
    <source>
        <dbReference type="Pfam" id="PF05193"/>
    </source>
</evidence>
<feature type="domain" description="Peptidase M16 C-terminal" evidence="2">
    <location>
        <begin position="188"/>
        <end position="364"/>
    </location>
</feature>
<evidence type="ECO:0000313" key="4">
    <source>
        <dbReference type="Proteomes" id="UP000702544"/>
    </source>
</evidence>
<accession>A0AAE4ZB03</accession>
<dbReference type="InterPro" id="IPR011249">
    <property type="entry name" value="Metalloenz_LuxS/M16"/>
</dbReference>
<dbReference type="InterPro" id="IPR050361">
    <property type="entry name" value="MPP/UQCRC_Complex"/>
</dbReference>
<evidence type="ECO:0000313" key="3">
    <source>
        <dbReference type="EMBL" id="NIR75501.1"/>
    </source>
</evidence>
<feature type="domain" description="Peptidase M16 N-terminal" evidence="1">
    <location>
        <begin position="41"/>
        <end position="179"/>
    </location>
</feature>